<feature type="region of interest" description="Disordered" evidence="14">
    <location>
        <begin position="184"/>
        <end position="231"/>
    </location>
</feature>
<sequence>MLAGGWGEKRPARGGVGDRWTQLAPIGMEGHSFRRSLNSFDSSPTERAQFVYTADEMRGGESDDVRSTFMPGRIPRPLGGYQLGMMEPSSPSTAWQYHSAMMKQEPMENEERNDSGISGSEFHSSSPGSDHSGNIPYSAPGPTQPTQRSAYYPPAFMQPGTSSMFQNHPNLPAALYHSGLLTPPNSVPTVSPNSSHSPNGAKPGPSSGRNVLTPFSSPNEEPTPTTTSSGDCALDELRKLHITMEKNGTLAPALSPKSESSGEDCANDNDPEEDEQGLRTPKVNSHGKLKTYKCKQCDFVAVTKLDSWAHNKIHIPPEKLLSCTKCPFVTEYKHHLEYHLRNHYGSKPFKCDHCDYTCVNKSMLNSHLKSHSNIYQYRCSDCSYATKYCHSLKLHLRKYKHEPAMVLNPDGTPNPLPIIDVYGTRRGPKVKTQESKRAEDVTPSPDPIPFPLNQFLLNAAPQMQLPFAGFPFFPGLPNPLLFQNLEQLARERLAASASQNTDVMEPSAQNNSYSEVLDLSKPEETAPRSRRKGQAFKRPANFDDSSDDDEEITTMFSNVEVVENKETDKAEASEAREETHASNASKDDYNCQYCSINFGDPVLYTMHMGFGHVPFAEPKLVFVESSSVKLETTPIQNSRGGSCGKRGNGICTYPRADGGQMSPVLSVAEVTKRLWPGSNYLEDLLGDVPLATVRPFEGCGCNMMVLHLTMPFSYAAGSPFFRACAMSSRDAFTEFRILGKR</sequence>
<dbReference type="PANTHER" id="PTHR24392">
    <property type="entry name" value="ZINC FINGER PROTEIN"/>
    <property type="match status" value="1"/>
</dbReference>
<feature type="region of interest" description="Disordered" evidence="14">
    <location>
        <begin position="103"/>
        <end position="155"/>
    </location>
</feature>
<dbReference type="Pfam" id="PF00096">
    <property type="entry name" value="zf-C2H2"/>
    <property type="match status" value="1"/>
</dbReference>
<keyword evidence="17" id="KW-1185">Reference proteome</keyword>
<feature type="compositionally biased region" description="Basic and acidic residues" evidence="14">
    <location>
        <begin position="518"/>
        <end position="527"/>
    </location>
</feature>
<dbReference type="SUPFAM" id="SSF57667">
    <property type="entry name" value="beta-beta-alpha zinc fingers"/>
    <property type="match status" value="2"/>
</dbReference>
<comment type="caution">
    <text evidence="16">The sequence shown here is derived from an EMBL/GenBank/DDBJ whole genome shotgun (WGS) entry which is preliminary data.</text>
</comment>
<feature type="domain" description="C2H2-type" evidence="15">
    <location>
        <begin position="321"/>
        <end position="348"/>
    </location>
</feature>
<feature type="compositionally biased region" description="Polar residues" evidence="14">
    <location>
        <begin position="496"/>
        <end position="514"/>
    </location>
</feature>
<comment type="subcellular location">
    <subcellularLocation>
        <location evidence="2">Nucleus</location>
    </subcellularLocation>
</comment>
<evidence type="ECO:0000256" key="3">
    <source>
        <dbReference type="ARBA" id="ARBA00007746"/>
    </source>
</evidence>
<keyword evidence="5" id="KW-0217">Developmental protein</keyword>
<evidence type="ECO:0000256" key="4">
    <source>
        <dbReference type="ARBA" id="ARBA00013638"/>
    </source>
</evidence>
<evidence type="ECO:0000256" key="1">
    <source>
        <dbReference type="ARBA" id="ARBA00003983"/>
    </source>
</evidence>
<gene>
    <name evidence="16" type="ORF">NQ317_009659</name>
</gene>
<evidence type="ECO:0000256" key="9">
    <source>
        <dbReference type="ARBA" id="ARBA00022771"/>
    </source>
</evidence>
<dbReference type="SMART" id="SM00355">
    <property type="entry name" value="ZnF_C2H2"/>
    <property type="match status" value="5"/>
</dbReference>
<dbReference type="PANTHER" id="PTHR24392:SF49">
    <property type="entry name" value="PROTEIN HUNCHBACK"/>
    <property type="match status" value="1"/>
</dbReference>
<comment type="function">
    <text evidence="1">Gap class segmentation protein that controls development of head structures.</text>
</comment>
<feature type="region of interest" description="Disordered" evidence="14">
    <location>
        <begin position="247"/>
        <end position="284"/>
    </location>
</feature>
<evidence type="ECO:0000313" key="17">
    <source>
        <dbReference type="Proteomes" id="UP001162164"/>
    </source>
</evidence>
<feature type="compositionally biased region" description="Basic and acidic residues" evidence="14">
    <location>
        <begin position="55"/>
        <end position="66"/>
    </location>
</feature>
<keyword evidence="9 13" id="KW-0863">Zinc-finger</keyword>
<organism evidence="16 17">
    <name type="scientific">Molorchus minor</name>
    <dbReference type="NCBI Taxonomy" id="1323400"/>
    <lineage>
        <taxon>Eukaryota</taxon>
        <taxon>Metazoa</taxon>
        <taxon>Ecdysozoa</taxon>
        <taxon>Arthropoda</taxon>
        <taxon>Hexapoda</taxon>
        <taxon>Insecta</taxon>
        <taxon>Pterygota</taxon>
        <taxon>Neoptera</taxon>
        <taxon>Endopterygota</taxon>
        <taxon>Coleoptera</taxon>
        <taxon>Polyphaga</taxon>
        <taxon>Cucujiformia</taxon>
        <taxon>Chrysomeloidea</taxon>
        <taxon>Cerambycidae</taxon>
        <taxon>Lamiinae</taxon>
        <taxon>Monochamini</taxon>
        <taxon>Molorchus</taxon>
    </lineage>
</organism>
<feature type="compositionally biased region" description="Low complexity" evidence="14">
    <location>
        <begin position="115"/>
        <end position="133"/>
    </location>
</feature>
<name>A0ABQ9JIX4_9CUCU</name>
<keyword evidence="7" id="KW-0479">Metal-binding</keyword>
<evidence type="ECO:0000313" key="16">
    <source>
        <dbReference type="EMBL" id="KAJ8978171.1"/>
    </source>
</evidence>
<keyword evidence="12" id="KW-0539">Nucleus</keyword>
<keyword evidence="6" id="KW-0302">Gap protein</keyword>
<dbReference type="PROSITE" id="PS00028">
    <property type="entry name" value="ZINC_FINGER_C2H2_1"/>
    <property type="match status" value="2"/>
</dbReference>
<evidence type="ECO:0000256" key="6">
    <source>
        <dbReference type="ARBA" id="ARBA00022492"/>
    </source>
</evidence>
<feature type="compositionally biased region" description="Basic and acidic residues" evidence="14">
    <location>
        <begin position="105"/>
        <end position="114"/>
    </location>
</feature>
<evidence type="ECO:0000256" key="13">
    <source>
        <dbReference type="PROSITE-ProRule" id="PRU00042"/>
    </source>
</evidence>
<evidence type="ECO:0000256" key="10">
    <source>
        <dbReference type="ARBA" id="ARBA00022833"/>
    </source>
</evidence>
<dbReference type="InterPro" id="IPR013087">
    <property type="entry name" value="Znf_C2H2_type"/>
</dbReference>
<dbReference type="Proteomes" id="UP001162164">
    <property type="component" value="Unassembled WGS sequence"/>
</dbReference>
<keyword evidence="11" id="KW-0238">DNA-binding</keyword>
<feature type="region of interest" description="Disordered" evidence="14">
    <location>
        <begin position="52"/>
        <end position="72"/>
    </location>
</feature>
<feature type="domain" description="C2H2-type" evidence="15">
    <location>
        <begin position="349"/>
        <end position="376"/>
    </location>
</feature>
<feature type="compositionally biased region" description="Acidic residues" evidence="14">
    <location>
        <begin position="261"/>
        <end position="275"/>
    </location>
</feature>
<evidence type="ECO:0000256" key="11">
    <source>
        <dbReference type="ARBA" id="ARBA00023125"/>
    </source>
</evidence>
<keyword evidence="8" id="KW-0677">Repeat</keyword>
<proteinExistence type="inferred from homology"/>
<accession>A0ABQ9JIX4</accession>
<dbReference type="EMBL" id="JAPWTJ010000466">
    <property type="protein sequence ID" value="KAJ8978171.1"/>
    <property type="molecule type" value="Genomic_DNA"/>
</dbReference>
<feature type="compositionally biased region" description="Low complexity" evidence="14">
    <location>
        <begin position="213"/>
        <end position="229"/>
    </location>
</feature>
<feature type="compositionally biased region" description="Basic and acidic residues" evidence="14">
    <location>
        <begin position="562"/>
        <end position="584"/>
    </location>
</feature>
<feature type="region of interest" description="Disordered" evidence="14">
    <location>
        <begin position="496"/>
        <end position="584"/>
    </location>
</feature>
<evidence type="ECO:0000256" key="7">
    <source>
        <dbReference type="ARBA" id="ARBA00022723"/>
    </source>
</evidence>
<dbReference type="Gene3D" id="3.30.160.60">
    <property type="entry name" value="Classic Zinc Finger"/>
    <property type="match status" value="2"/>
</dbReference>
<reference evidence="16" key="1">
    <citation type="journal article" date="2023" name="Insect Mol. Biol.">
        <title>Genome sequencing provides insights into the evolution of gene families encoding plant cell wall-degrading enzymes in longhorned beetles.</title>
        <authorList>
            <person name="Shin N.R."/>
            <person name="Okamura Y."/>
            <person name="Kirsch R."/>
            <person name="Pauchet Y."/>
        </authorList>
    </citation>
    <scope>NUCLEOTIDE SEQUENCE</scope>
    <source>
        <strain evidence="16">MMC_N1</strain>
    </source>
</reference>
<evidence type="ECO:0000256" key="5">
    <source>
        <dbReference type="ARBA" id="ARBA00022473"/>
    </source>
</evidence>
<evidence type="ECO:0000259" key="15">
    <source>
        <dbReference type="PROSITE" id="PS50157"/>
    </source>
</evidence>
<keyword evidence="10" id="KW-0862">Zinc</keyword>
<comment type="similarity">
    <text evidence="3">Belongs to the hunchback C2H2-type zinc-finger protein family.</text>
</comment>
<evidence type="ECO:0000256" key="12">
    <source>
        <dbReference type="ARBA" id="ARBA00023242"/>
    </source>
</evidence>
<evidence type="ECO:0000256" key="14">
    <source>
        <dbReference type="SAM" id="MobiDB-lite"/>
    </source>
</evidence>
<evidence type="ECO:0000256" key="8">
    <source>
        <dbReference type="ARBA" id="ARBA00022737"/>
    </source>
</evidence>
<evidence type="ECO:0000256" key="2">
    <source>
        <dbReference type="ARBA" id="ARBA00004123"/>
    </source>
</evidence>
<protein>
    <recommendedName>
        <fullName evidence="4">Protein hunchback</fullName>
    </recommendedName>
</protein>
<dbReference type="InterPro" id="IPR036236">
    <property type="entry name" value="Znf_C2H2_sf"/>
</dbReference>
<dbReference type="PROSITE" id="PS50157">
    <property type="entry name" value="ZINC_FINGER_C2H2_2"/>
    <property type="match status" value="2"/>
</dbReference>
<feature type="compositionally biased region" description="Low complexity" evidence="14">
    <location>
        <begin position="184"/>
        <end position="199"/>
    </location>
</feature>